<dbReference type="GO" id="GO:0016787">
    <property type="term" value="F:hydrolase activity"/>
    <property type="evidence" value="ECO:0007669"/>
    <property type="project" value="UniProtKB-KW"/>
</dbReference>
<dbReference type="Pfam" id="PF00702">
    <property type="entry name" value="Hydrolase"/>
    <property type="match status" value="1"/>
</dbReference>
<protein>
    <submittedName>
        <fullName evidence="2">HAD family hydrolase</fullName>
    </submittedName>
</protein>
<dbReference type="PRINTS" id="PR00413">
    <property type="entry name" value="HADHALOGNASE"/>
</dbReference>
<dbReference type="SUPFAM" id="SSF56784">
    <property type="entry name" value="HAD-like"/>
    <property type="match status" value="1"/>
</dbReference>
<dbReference type="InterPro" id="IPR006439">
    <property type="entry name" value="HAD-SF_hydro_IA"/>
</dbReference>
<dbReference type="InterPro" id="IPR036412">
    <property type="entry name" value="HAD-like_sf"/>
</dbReference>
<evidence type="ECO:0000313" key="2">
    <source>
        <dbReference type="EMBL" id="PIE83167.1"/>
    </source>
</evidence>
<dbReference type="Gene3D" id="1.20.120.1600">
    <property type="match status" value="1"/>
</dbReference>
<name>A0A2G6PF25_9GAMM</name>
<dbReference type="EMBL" id="PDTV01000007">
    <property type="protein sequence ID" value="PIE83167.1"/>
    <property type="molecule type" value="Genomic_DNA"/>
</dbReference>
<reference evidence="2 3" key="1">
    <citation type="submission" date="2017-10" db="EMBL/GenBank/DDBJ databases">
        <title>Novel microbial diversity and functional potential in the marine mammal oral microbiome.</title>
        <authorList>
            <person name="Dudek N.K."/>
            <person name="Sun C.L."/>
            <person name="Burstein D."/>
            <person name="Kantor R.S."/>
            <person name="Aliaga Goltsman D.S."/>
            <person name="Bik E.M."/>
            <person name="Thomas B.C."/>
            <person name="Banfield J.F."/>
            <person name="Relman D.A."/>
        </authorList>
    </citation>
    <scope>NUCLEOTIDE SEQUENCE [LARGE SCALE GENOMIC DNA]</scope>
    <source>
        <strain evidence="2">DOLJORAL78_50_517</strain>
    </source>
</reference>
<dbReference type="SFLD" id="SFLDS00003">
    <property type="entry name" value="Haloacid_Dehalogenase"/>
    <property type="match status" value="1"/>
</dbReference>
<dbReference type="Gene3D" id="3.40.50.1000">
    <property type="entry name" value="HAD superfamily/HAD-like"/>
    <property type="match status" value="1"/>
</dbReference>
<dbReference type="InterPro" id="IPR051540">
    <property type="entry name" value="S-2-haloacid_dehalogenase"/>
</dbReference>
<dbReference type="InterPro" id="IPR023214">
    <property type="entry name" value="HAD_sf"/>
</dbReference>
<dbReference type="SFLD" id="SFLDG01129">
    <property type="entry name" value="C1.5:_HAD__Beta-PGM__Phosphata"/>
    <property type="match status" value="1"/>
</dbReference>
<accession>A0A2G6PF25</accession>
<dbReference type="AlphaFoldDB" id="A0A2G6PF25"/>
<keyword evidence="1 2" id="KW-0378">Hydrolase</keyword>
<dbReference type="NCBIfam" id="TIGR01549">
    <property type="entry name" value="HAD-SF-IA-v1"/>
    <property type="match status" value="1"/>
</dbReference>
<dbReference type="Proteomes" id="UP000229278">
    <property type="component" value="Unassembled WGS sequence"/>
</dbReference>
<sequence>MSKRLPIKAITFDLDDTLWSIWPIIDRAERLLHIWLTEHYPRIPKSYTPLKLRELCSIIAHDRPDIAHDHTALRKASLRLAATYTGYTTFDVEQAFAIFFSARNNVELFTDVRPTLEHLAQHYTLASLTNGNADIKQIGLDDVFTFSLNAIDVGAAKPAAPMFEAACQRLAMCPEQIVHVGDDPVFDIQGAAEAGFRTVWINRHNQSWPETTSQADAMIHSLDELDVVLATWNTDNR</sequence>
<dbReference type="PANTHER" id="PTHR43316">
    <property type="entry name" value="HYDROLASE, HALOACID DELAHOGENASE-RELATED"/>
    <property type="match status" value="1"/>
</dbReference>
<organism evidence="2 3">
    <name type="scientific">Candidatus Contendibacter odensensis</name>
    <dbReference type="NCBI Taxonomy" id="1400860"/>
    <lineage>
        <taxon>Bacteria</taxon>
        <taxon>Pseudomonadati</taxon>
        <taxon>Pseudomonadota</taxon>
        <taxon>Gammaproteobacteria</taxon>
        <taxon>Candidatus Competibacteraceae</taxon>
        <taxon>Candidatus Contendibacter</taxon>
    </lineage>
</organism>
<evidence type="ECO:0000256" key="1">
    <source>
        <dbReference type="ARBA" id="ARBA00022801"/>
    </source>
</evidence>
<evidence type="ECO:0000313" key="3">
    <source>
        <dbReference type="Proteomes" id="UP000229278"/>
    </source>
</evidence>
<proteinExistence type="predicted"/>
<gene>
    <name evidence="2" type="ORF">CSA09_03645</name>
</gene>
<dbReference type="NCBIfam" id="TIGR01509">
    <property type="entry name" value="HAD-SF-IA-v3"/>
    <property type="match status" value="1"/>
</dbReference>
<comment type="caution">
    <text evidence="2">The sequence shown here is derived from an EMBL/GenBank/DDBJ whole genome shotgun (WGS) entry which is preliminary data.</text>
</comment>